<dbReference type="InterPro" id="IPR005693">
    <property type="entry name" value="Mce"/>
</dbReference>
<proteinExistence type="predicted"/>
<reference evidence="5" key="1">
    <citation type="submission" date="2022-08" db="EMBL/GenBank/DDBJ databases">
        <title>Complete genome sequence of 14 non-tuberculosis mycobacteria type-strains.</title>
        <authorList>
            <person name="Igarashi Y."/>
            <person name="Osugi A."/>
            <person name="Mitarai S."/>
        </authorList>
    </citation>
    <scope>NUCLEOTIDE SEQUENCE</scope>
    <source>
        <strain evidence="5">ATCC 51985</strain>
    </source>
</reference>
<keyword evidence="2" id="KW-0812">Transmembrane</keyword>
<protein>
    <submittedName>
        <fullName evidence="5">MCE family protein</fullName>
    </submittedName>
</protein>
<organism evidence="5 6">
    <name type="scientific">Mycobacterium lentiflavum</name>
    <dbReference type="NCBI Taxonomy" id="141349"/>
    <lineage>
        <taxon>Bacteria</taxon>
        <taxon>Bacillati</taxon>
        <taxon>Actinomycetota</taxon>
        <taxon>Actinomycetes</taxon>
        <taxon>Mycobacteriales</taxon>
        <taxon>Mycobacteriaceae</taxon>
        <taxon>Mycobacterium</taxon>
        <taxon>Mycobacterium simiae complex</taxon>
    </lineage>
</organism>
<keyword evidence="2" id="KW-0472">Membrane</keyword>
<feature type="domain" description="Mammalian cell entry C-terminal" evidence="4">
    <location>
        <begin position="122"/>
        <end position="291"/>
    </location>
</feature>
<dbReference type="InterPro" id="IPR052336">
    <property type="entry name" value="MlaD_Phospholipid_Transporter"/>
</dbReference>
<dbReference type="Proteomes" id="UP001055171">
    <property type="component" value="Chromosome"/>
</dbReference>
<dbReference type="RefSeq" id="WP_239720997.1">
    <property type="nucleotide sequence ID" value="NZ_CP092423.2"/>
</dbReference>
<feature type="region of interest" description="Disordered" evidence="1">
    <location>
        <begin position="408"/>
        <end position="487"/>
    </location>
</feature>
<evidence type="ECO:0000259" key="4">
    <source>
        <dbReference type="Pfam" id="PF11887"/>
    </source>
</evidence>
<evidence type="ECO:0000313" key="5">
    <source>
        <dbReference type="EMBL" id="ULP41559.1"/>
    </source>
</evidence>
<sequence length="487" mass="52219">MYLNKRVQVQLAFFSVITLLAGGIVMFGYLRLPGQLFGIGQYRVTLALNTSAGLYPNSNVTYRGTEVGRVDAVQLTPTGVDAVLSLRSAVKIPADLDAEVHSQTAAGENFVELIPRRAGGPNLKDGSVIPADRTTVPPDINNLLRATNTGLLAIPHDNLKTAIDESFTAFGGLGPELSRIVKSSTALAIDARKNLDALTTVVDHSKPILDTQVDTSDSIQAWASNLAQITGQLQAQDDSVRGIVKDGPAAADQLRQLLDRLRPTLPIIMANLVSLADVALVYQPNLEEVLVLFPAGVQMMQGAGLANRDTKQAYRGLYLSFNLNLNLPPPCTTGYLPAQQMRSPSEVDSPARPPGQIYCRVPQDSIFNVRGARNLPCETRPGKRAPTVKLCESDEPYVPLNDGYNWKGDPNATYTGQDIPQPPPGTPPPAGVLGPSPPPVAIPAAGYDPETGTYLGPDGHQYTQSDLAQTAPKEKTWQSMLTPPPQR</sequence>
<evidence type="ECO:0000256" key="2">
    <source>
        <dbReference type="SAM" id="Phobius"/>
    </source>
</evidence>
<feature type="compositionally biased region" description="Pro residues" evidence="1">
    <location>
        <begin position="420"/>
        <end position="441"/>
    </location>
</feature>
<feature type="domain" description="Mce/MlaD" evidence="3">
    <location>
        <begin position="41"/>
        <end position="115"/>
    </location>
</feature>
<dbReference type="Pfam" id="PF11887">
    <property type="entry name" value="Mce4_CUP1"/>
    <property type="match status" value="1"/>
</dbReference>
<dbReference type="EMBL" id="CP092423">
    <property type="protein sequence ID" value="ULP41559.1"/>
    <property type="molecule type" value="Genomic_DNA"/>
</dbReference>
<dbReference type="InterPro" id="IPR024516">
    <property type="entry name" value="Mce_C"/>
</dbReference>
<keyword evidence="2" id="KW-1133">Transmembrane helix</keyword>
<dbReference type="NCBIfam" id="TIGR00996">
    <property type="entry name" value="Mtu_fam_mce"/>
    <property type="match status" value="1"/>
</dbReference>
<gene>
    <name evidence="5" type="ORF">MJO58_22310</name>
</gene>
<accession>A0ABY3USI0</accession>
<dbReference type="InterPro" id="IPR003399">
    <property type="entry name" value="Mce/MlaD"/>
</dbReference>
<evidence type="ECO:0000256" key="1">
    <source>
        <dbReference type="SAM" id="MobiDB-lite"/>
    </source>
</evidence>
<dbReference type="PANTHER" id="PTHR33371">
    <property type="entry name" value="INTERMEMBRANE PHOSPHOLIPID TRANSPORT SYSTEM BINDING PROTEIN MLAD-RELATED"/>
    <property type="match status" value="1"/>
</dbReference>
<dbReference type="Pfam" id="PF02470">
    <property type="entry name" value="MlaD"/>
    <property type="match status" value="1"/>
</dbReference>
<keyword evidence="6" id="KW-1185">Reference proteome</keyword>
<name>A0ABY3USI0_MYCLN</name>
<evidence type="ECO:0000313" key="6">
    <source>
        <dbReference type="Proteomes" id="UP001055171"/>
    </source>
</evidence>
<evidence type="ECO:0000259" key="3">
    <source>
        <dbReference type="Pfam" id="PF02470"/>
    </source>
</evidence>
<dbReference type="PANTHER" id="PTHR33371:SF16">
    <property type="entry name" value="MCE-FAMILY PROTEIN MCE3F"/>
    <property type="match status" value="1"/>
</dbReference>
<feature type="transmembrane region" description="Helical" evidence="2">
    <location>
        <begin position="12"/>
        <end position="30"/>
    </location>
</feature>